<dbReference type="STRING" id="576137.A0A1L7WFS2"/>
<accession>A0A1L7WFS2</accession>
<sequence>MITRLPARRLTIHSASRLVSRPATRCTHHIKSRPTPSRQLDGRYLHGRLYSTSPPPPASETSKPIDLRSQFSDAHPTPPPSAEPAPQRSLRPYIYATLFFMIGLTVGQYVRLVLAPPPLPPAGTKEDELMVQYLQKQAEHLPIVQSLSNDPKWTHHDAYTSLPEHERSHRLTTGPLAGARAIGGYQRIFFNQESGETITVIWFGGAIAGWPGVTHGGVIATIFDESLGRCAIRQFPAKTGVTANLELNYLKPVVTNSFYVIRAVPDQGATDTKCWVSARLETLEGRVCVEAKALFVVPKKFQTRKSGGQF</sequence>
<dbReference type="OrthoDB" id="506431at2759"/>
<reference evidence="3 4" key="1">
    <citation type="submission" date="2016-03" db="EMBL/GenBank/DDBJ databases">
        <authorList>
            <person name="Ploux O."/>
        </authorList>
    </citation>
    <scope>NUCLEOTIDE SEQUENCE [LARGE SCALE GENOMIC DNA]</scope>
    <source>
        <strain evidence="3 4">UAMH 11012</strain>
    </source>
</reference>
<dbReference type="Pfam" id="PF03061">
    <property type="entry name" value="4HBT"/>
    <property type="match status" value="1"/>
</dbReference>
<evidence type="ECO:0000256" key="1">
    <source>
        <dbReference type="SAM" id="MobiDB-lite"/>
    </source>
</evidence>
<protein>
    <submittedName>
        <fullName evidence="3">Related to thioesterase family protein</fullName>
    </submittedName>
</protein>
<dbReference type="AlphaFoldDB" id="A0A1L7WFS2"/>
<proteinExistence type="predicted"/>
<dbReference type="EMBL" id="FJOG01000002">
    <property type="protein sequence ID" value="CZR51626.1"/>
    <property type="molecule type" value="Genomic_DNA"/>
</dbReference>
<feature type="domain" description="Thioesterase" evidence="2">
    <location>
        <begin position="212"/>
        <end position="263"/>
    </location>
</feature>
<organism evidence="3 4">
    <name type="scientific">Phialocephala subalpina</name>
    <dbReference type="NCBI Taxonomy" id="576137"/>
    <lineage>
        <taxon>Eukaryota</taxon>
        <taxon>Fungi</taxon>
        <taxon>Dikarya</taxon>
        <taxon>Ascomycota</taxon>
        <taxon>Pezizomycotina</taxon>
        <taxon>Leotiomycetes</taxon>
        <taxon>Helotiales</taxon>
        <taxon>Mollisiaceae</taxon>
        <taxon>Phialocephala</taxon>
        <taxon>Phialocephala fortinii species complex</taxon>
    </lineage>
</organism>
<dbReference type="SUPFAM" id="SSF54637">
    <property type="entry name" value="Thioesterase/thiol ester dehydrase-isomerase"/>
    <property type="match status" value="1"/>
</dbReference>
<dbReference type="InterPro" id="IPR029069">
    <property type="entry name" value="HotDog_dom_sf"/>
</dbReference>
<feature type="region of interest" description="Disordered" evidence="1">
    <location>
        <begin position="21"/>
        <end position="87"/>
    </location>
</feature>
<dbReference type="PANTHER" id="PTHR47260">
    <property type="entry name" value="UPF0644 PROTEIN PB2B4.06"/>
    <property type="match status" value="1"/>
</dbReference>
<evidence type="ECO:0000313" key="3">
    <source>
        <dbReference type="EMBL" id="CZR51626.1"/>
    </source>
</evidence>
<gene>
    <name evidence="3" type="ORF">PAC_01503</name>
</gene>
<dbReference type="Proteomes" id="UP000184330">
    <property type="component" value="Unassembled WGS sequence"/>
</dbReference>
<dbReference type="CDD" id="cd03443">
    <property type="entry name" value="PaaI_thioesterase"/>
    <property type="match status" value="1"/>
</dbReference>
<dbReference type="PANTHER" id="PTHR47260:SF1">
    <property type="entry name" value="UPF0644 PROTEIN PB2B4.06"/>
    <property type="match status" value="1"/>
</dbReference>
<dbReference type="Gene3D" id="3.10.129.10">
    <property type="entry name" value="Hotdog Thioesterase"/>
    <property type="match status" value="1"/>
</dbReference>
<evidence type="ECO:0000313" key="4">
    <source>
        <dbReference type="Proteomes" id="UP000184330"/>
    </source>
</evidence>
<keyword evidence="4" id="KW-1185">Reference proteome</keyword>
<evidence type="ECO:0000259" key="2">
    <source>
        <dbReference type="Pfam" id="PF03061"/>
    </source>
</evidence>
<dbReference type="InterPro" id="IPR052061">
    <property type="entry name" value="PTE-AB_protein"/>
</dbReference>
<name>A0A1L7WFS2_9HELO</name>
<dbReference type="InterPro" id="IPR006683">
    <property type="entry name" value="Thioestr_dom"/>
</dbReference>